<accession>A0A7D4AN43</accession>
<dbReference type="RefSeq" id="WP_246343014.1">
    <property type="nucleotide sequence ID" value="NZ_CP053892.1"/>
</dbReference>
<organism evidence="1 2">
    <name type="scientific">Actinomadura verrucosospora</name>
    <dbReference type="NCBI Taxonomy" id="46165"/>
    <lineage>
        <taxon>Bacteria</taxon>
        <taxon>Bacillati</taxon>
        <taxon>Actinomycetota</taxon>
        <taxon>Actinomycetes</taxon>
        <taxon>Streptosporangiales</taxon>
        <taxon>Thermomonosporaceae</taxon>
        <taxon>Actinomadura</taxon>
    </lineage>
</organism>
<dbReference type="Proteomes" id="UP000501240">
    <property type="component" value="Chromosome"/>
</dbReference>
<dbReference type="EMBL" id="CP053892">
    <property type="protein sequence ID" value="QKG22528.1"/>
    <property type="molecule type" value="Genomic_DNA"/>
</dbReference>
<gene>
    <name evidence="1" type="ORF">ACTIVE_4168</name>
</gene>
<sequence length="132" mass="13606">MADAKEVDGRDRLDDLMTNVARARVALGLAAFAAPKLTVKAMTSAGGTDPGRDYVARMFAAREIALGAGYLLSDGPGRKLWARAGLLVDALDTVSGLRTRRGLPLWVTAGATAIAGGSAALGAAKVARDILR</sequence>
<protein>
    <submittedName>
        <fullName evidence="1">Uncharacterized protein</fullName>
    </submittedName>
</protein>
<evidence type="ECO:0000313" key="2">
    <source>
        <dbReference type="Proteomes" id="UP000501240"/>
    </source>
</evidence>
<proteinExistence type="predicted"/>
<reference evidence="1 2" key="1">
    <citation type="submission" date="2020-05" db="EMBL/GenBank/DDBJ databases">
        <title>Actinomadura verrucosospora NRRL-B18236 (PFL_A860) Genome sequencing and assembly.</title>
        <authorList>
            <person name="Samborskyy M."/>
        </authorList>
    </citation>
    <scope>NUCLEOTIDE SEQUENCE [LARGE SCALE GENOMIC DNA]</scope>
    <source>
        <strain evidence="1 2">NRRL:B18236</strain>
    </source>
</reference>
<name>A0A7D4AN43_ACTVE</name>
<dbReference type="AlphaFoldDB" id="A0A7D4AN43"/>
<keyword evidence="2" id="KW-1185">Reference proteome</keyword>
<evidence type="ECO:0000313" key="1">
    <source>
        <dbReference type="EMBL" id="QKG22528.1"/>
    </source>
</evidence>